<dbReference type="EMBL" id="MU004382">
    <property type="protein sequence ID" value="KAF2653399.1"/>
    <property type="molecule type" value="Genomic_DNA"/>
</dbReference>
<name>A0A6A6T048_9PLEO</name>
<sequence>MQSPSASRHNFSLPSVIFRTKSSPHLPKHLQNSSALYDDWSPNNSPTVSRKRSRRVCIKPSEEDITALPIPPKLEASTAPPRTPRKLTKPPTPRKQKPLPKTPESGKEAKPLVIGAPTNFQRVGGEELLGRDQAITVDNDTKTDFTTEKTPLVIGAPTGFHRVGGVELLEQLQRDADSKEKKNPEPGKVKKLVIGCPYNFRYIGGVELLDEENGLEKWKGVEKSRKKKCLGWLACGVF</sequence>
<dbReference type="Proteomes" id="UP000799324">
    <property type="component" value="Unassembled WGS sequence"/>
</dbReference>
<gene>
    <name evidence="2" type="ORF">K491DRAFT_519443</name>
</gene>
<feature type="compositionally biased region" description="Polar residues" evidence="1">
    <location>
        <begin position="30"/>
        <end position="48"/>
    </location>
</feature>
<evidence type="ECO:0000313" key="3">
    <source>
        <dbReference type="Proteomes" id="UP000799324"/>
    </source>
</evidence>
<feature type="compositionally biased region" description="Basic residues" evidence="1">
    <location>
        <begin position="83"/>
        <end position="98"/>
    </location>
</feature>
<dbReference type="AlphaFoldDB" id="A0A6A6T048"/>
<keyword evidence="3" id="KW-1185">Reference proteome</keyword>
<evidence type="ECO:0000313" key="2">
    <source>
        <dbReference type="EMBL" id="KAF2653399.1"/>
    </source>
</evidence>
<accession>A0A6A6T048</accession>
<evidence type="ECO:0000256" key="1">
    <source>
        <dbReference type="SAM" id="MobiDB-lite"/>
    </source>
</evidence>
<feature type="region of interest" description="Disordered" evidence="1">
    <location>
        <begin position="22"/>
        <end position="109"/>
    </location>
</feature>
<reference evidence="2" key="1">
    <citation type="journal article" date="2020" name="Stud. Mycol.">
        <title>101 Dothideomycetes genomes: a test case for predicting lifestyles and emergence of pathogens.</title>
        <authorList>
            <person name="Haridas S."/>
            <person name="Albert R."/>
            <person name="Binder M."/>
            <person name="Bloem J."/>
            <person name="Labutti K."/>
            <person name="Salamov A."/>
            <person name="Andreopoulos B."/>
            <person name="Baker S."/>
            <person name="Barry K."/>
            <person name="Bills G."/>
            <person name="Bluhm B."/>
            <person name="Cannon C."/>
            <person name="Castanera R."/>
            <person name="Culley D."/>
            <person name="Daum C."/>
            <person name="Ezra D."/>
            <person name="Gonzalez J."/>
            <person name="Henrissat B."/>
            <person name="Kuo A."/>
            <person name="Liang C."/>
            <person name="Lipzen A."/>
            <person name="Lutzoni F."/>
            <person name="Magnuson J."/>
            <person name="Mondo S."/>
            <person name="Nolan M."/>
            <person name="Ohm R."/>
            <person name="Pangilinan J."/>
            <person name="Park H.-J."/>
            <person name="Ramirez L."/>
            <person name="Alfaro M."/>
            <person name="Sun H."/>
            <person name="Tritt A."/>
            <person name="Yoshinaga Y."/>
            <person name="Zwiers L.-H."/>
            <person name="Turgeon B."/>
            <person name="Goodwin S."/>
            <person name="Spatafora J."/>
            <person name="Crous P."/>
            <person name="Grigoriev I."/>
        </authorList>
    </citation>
    <scope>NUCLEOTIDE SEQUENCE</scope>
    <source>
        <strain evidence="2">CBS 122681</strain>
    </source>
</reference>
<protein>
    <submittedName>
        <fullName evidence="2">Uncharacterized protein</fullName>
    </submittedName>
</protein>
<organism evidence="2 3">
    <name type="scientific">Lophiostoma macrostomum CBS 122681</name>
    <dbReference type="NCBI Taxonomy" id="1314788"/>
    <lineage>
        <taxon>Eukaryota</taxon>
        <taxon>Fungi</taxon>
        <taxon>Dikarya</taxon>
        <taxon>Ascomycota</taxon>
        <taxon>Pezizomycotina</taxon>
        <taxon>Dothideomycetes</taxon>
        <taxon>Pleosporomycetidae</taxon>
        <taxon>Pleosporales</taxon>
        <taxon>Lophiostomataceae</taxon>
        <taxon>Lophiostoma</taxon>
    </lineage>
</organism>
<proteinExistence type="predicted"/>